<sequence length="707" mass="76757">MLRIGLALLTLLASASAYPCTLATLADCPKPPGALPSIDQVPQFITITWDDAITPYAYDLVQLIVGGLKQRNNCSVPSTFFVTSEGSQPAAVQALYLGGSEIATHTMTHPSLPSAEEIIGARTALANMSGIPEEKINGFRAPFLMHDPEQRATLVDAGFLYDSSLADTAPSPISPSVTQRGWPYKMDGGIPQTCSTGSCVPGEAYPLWEIPLWAVADASQQAIAAMDPAGDAYENYKRELDWRLAGNRAPLGLFFHAGLQSEPARVAQLRQFIEYAASLPDVWFVTNQQMLAWMENPVPASRVALQLKCDRPTDISANGPACDTYVGDCKFGAFDAAACRCKCMGESVVGGYTRDEATGQCTAMVTRRWPAWSAIAAEPGAQWRRQYELLSLREAEAVCLPSVAAVRKTQQQVTERHRSILTEWLCEVSFDWELDSTIVFKAVSYLDHYLAQQAVEQLSSFQLLGLACLRAAMGDARKPATLAELDKKLDPANFAYISDDTYSAEEVEAQTQVIVSFVPEPLKRSPNIKMFLRSFWYRATLKGAVNPDEMHIYTLASFLVQLALLSLECSGHAPSLLAAAALSLSLEAFGKAGWPLALQQFGSYLPADLEPVKRQLADLQATQAAEQLRPIWRGMHEAHSYPEFDEEWKRAVLIFSCASRAHMSPPGAPEPPRSLGAAAADAGAPARAASPAPPQPQPQDSAAMLVD</sequence>
<dbReference type="Proteomes" id="UP000239649">
    <property type="component" value="Unassembled WGS sequence"/>
</dbReference>
<name>A0A2P6VAE9_9CHLO</name>
<dbReference type="Pfam" id="PF02984">
    <property type="entry name" value="Cyclin_C"/>
    <property type="match status" value="1"/>
</dbReference>
<dbReference type="Gene3D" id="1.10.472.10">
    <property type="entry name" value="Cyclin-like"/>
    <property type="match status" value="2"/>
</dbReference>
<feature type="chain" id="PRO_5015121265" evidence="5">
    <location>
        <begin position="18"/>
        <end position="707"/>
    </location>
</feature>
<dbReference type="InterPro" id="IPR052740">
    <property type="entry name" value="CE4"/>
</dbReference>
<dbReference type="EMBL" id="LHPF02000016">
    <property type="protein sequence ID" value="PSC71048.1"/>
    <property type="molecule type" value="Genomic_DNA"/>
</dbReference>
<dbReference type="PANTHER" id="PTHR45985:SF3">
    <property type="entry name" value="CHITIN DEACETYLASE-LIKE 4"/>
    <property type="match status" value="1"/>
</dbReference>
<evidence type="ECO:0000256" key="5">
    <source>
        <dbReference type="SAM" id="SignalP"/>
    </source>
</evidence>
<evidence type="ECO:0000259" key="6">
    <source>
        <dbReference type="SMART" id="SM01332"/>
    </source>
</evidence>
<evidence type="ECO:0000313" key="8">
    <source>
        <dbReference type="Proteomes" id="UP000239649"/>
    </source>
</evidence>
<dbReference type="InterPro" id="IPR002509">
    <property type="entry name" value="NODB_dom"/>
</dbReference>
<evidence type="ECO:0000256" key="3">
    <source>
        <dbReference type="ARBA" id="ARBA00023306"/>
    </source>
</evidence>
<dbReference type="CDD" id="cd10919">
    <property type="entry name" value="CE4_CDA_like"/>
    <property type="match status" value="1"/>
</dbReference>
<dbReference type="InterPro" id="IPR006671">
    <property type="entry name" value="Cyclin_N"/>
</dbReference>
<proteinExistence type="predicted"/>
<dbReference type="Gene3D" id="3.20.20.370">
    <property type="entry name" value="Glycoside hydrolase/deacetylase"/>
    <property type="match status" value="1"/>
</dbReference>
<dbReference type="GO" id="GO:0005975">
    <property type="term" value="P:carbohydrate metabolic process"/>
    <property type="evidence" value="ECO:0007669"/>
    <property type="project" value="InterPro"/>
</dbReference>
<keyword evidence="5" id="KW-0732">Signal</keyword>
<keyword evidence="8" id="KW-1185">Reference proteome</keyword>
<dbReference type="GO" id="GO:0016810">
    <property type="term" value="F:hydrolase activity, acting on carbon-nitrogen (but not peptide) bonds"/>
    <property type="evidence" value="ECO:0007669"/>
    <property type="project" value="InterPro"/>
</dbReference>
<dbReference type="Pfam" id="PF01522">
    <property type="entry name" value="Polysacc_deac_1"/>
    <property type="match status" value="1"/>
</dbReference>
<dbReference type="SMART" id="SM01332">
    <property type="entry name" value="Cyclin_C"/>
    <property type="match status" value="1"/>
</dbReference>
<feature type="compositionally biased region" description="Low complexity" evidence="4">
    <location>
        <begin position="698"/>
        <end position="707"/>
    </location>
</feature>
<dbReference type="PROSITE" id="PS00292">
    <property type="entry name" value="CYCLINS"/>
    <property type="match status" value="1"/>
</dbReference>
<dbReference type="InterPro" id="IPR011330">
    <property type="entry name" value="Glyco_hydro/deAcase_b/a-brl"/>
</dbReference>
<dbReference type="STRING" id="554055.A0A2P6VAE9"/>
<keyword evidence="3" id="KW-0131">Cell cycle</keyword>
<dbReference type="InterPro" id="IPR036915">
    <property type="entry name" value="Cyclin-like_sf"/>
</dbReference>
<dbReference type="SUPFAM" id="SSF47954">
    <property type="entry name" value="Cyclin-like"/>
    <property type="match status" value="2"/>
</dbReference>
<dbReference type="Pfam" id="PF00134">
    <property type="entry name" value="Cyclin_N"/>
    <property type="match status" value="1"/>
</dbReference>
<dbReference type="PANTHER" id="PTHR45985">
    <property type="match status" value="1"/>
</dbReference>
<dbReference type="SUPFAM" id="SSF88713">
    <property type="entry name" value="Glycoside hydrolase/deacetylase"/>
    <property type="match status" value="1"/>
</dbReference>
<evidence type="ECO:0000256" key="1">
    <source>
        <dbReference type="ARBA" id="ARBA00022618"/>
    </source>
</evidence>
<feature type="region of interest" description="Disordered" evidence="4">
    <location>
        <begin position="663"/>
        <end position="707"/>
    </location>
</feature>
<feature type="domain" description="Cyclin C-terminal" evidence="6">
    <location>
        <begin position="526"/>
        <end position="651"/>
    </location>
</feature>
<evidence type="ECO:0000256" key="4">
    <source>
        <dbReference type="SAM" id="MobiDB-lite"/>
    </source>
</evidence>
<dbReference type="AlphaFoldDB" id="A0A2P6VAE9"/>
<evidence type="ECO:0000313" key="7">
    <source>
        <dbReference type="EMBL" id="PSC71048.1"/>
    </source>
</evidence>
<keyword evidence="2" id="KW-0195">Cyclin</keyword>
<keyword evidence="1" id="KW-0132">Cell division</keyword>
<reference evidence="7 8" key="1">
    <citation type="journal article" date="2018" name="Plant J.">
        <title>Genome sequences of Chlorella sorokiniana UTEX 1602 and Micractinium conductrix SAG 241.80: implications to maltose excretion by a green alga.</title>
        <authorList>
            <person name="Arriola M.B."/>
            <person name="Velmurugan N."/>
            <person name="Zhang Y."/>
            <person name="Plunkett M.H."/>
            <person name="Hondzo H."/>
            <person name="Barney B.M."/>
        </authorList>
    </citation>
    <scope>NUCLEOTIDE SEQUENCE [LARGE SCALE GENOMIC DNA]</scope>
    <source>
        <strain evidence="7 8">SAG 241.80</strain>
    </source>
</reference>
<feature type="signal peptide" evidence="5">
    <location>
        <begin position="1"/>
        <end position="17"/>
    </location>
</feature>
<dbReference type="OrthoDB" id="504708at2759"/>
<evidence type="ECO:0000256" key="2">
    <source>
        <dbReference type="ARBA" id="ARBA00023127"/>
    </source>
</evidence>
<gene>
    <name evidence="7" type="ORF">C2E20_5470</name>
</gene>
<protein>
    <submittedName>
        <fullName evidence="7">Chitin deacetylase-like isoform e</fullName>
    </submittedName>
</protein>
<accession>A0A2P6VAE9</accession>
<dbReference type="InterPro" id="IPR004367">
    <property type="entry name" value="Cyclin_C-dom"/>
</dbReference>
<feature type="compositionally biased region" description="Low complexity" evidence="4">
    <location>
        <begin position="673"/>
        <end position="690"/>
    </location>
</feature>
<organism evidence="7 8">
    <name type="scientific">Micractinium conductrix</name>
    <dbReference type="NCBI Taxonomy" id="554055"/>
    <lineage>
        <taxon>Eukaryota</taxon>
        <taxon>Viridiplantae</taxon>
        <taxon>Chlorophyta</taxon>
        <taxon>core chlorophytes</taxon>
        <taxon>Trebouxiophyceae</taxon>
        <taxon>Chlorellales</taxon>
        <taxon>Chlorellaceae</taxon>
        <taxon>Chlorella clade</taxon>
        <taxon>Micractinium</taxon>
    </lineage>
</organism>
<dbReference type="InterPro" id="IPR048258">
    <property type="entry name" value="Cyclins_cyclin-box"/>
</dbReference>
<comment type="caution">
    <text evidence="7">The sequence shown here is derived from an EMBL/GenBank/DDBJ whole genome shotgun (WGS) entry which is preliminary data.</text>
</comment>
<dbReference type="GO" id="GO:0051301">
    <property type="term" value="P:cell division"/>
    <property type="evidence" value="ECO:0007669"/>
    <property type="project" value="UniProtKB-KW"/>
</dbReference>